<evidence type="ECO:0000256" key="9">
    <source>
        <dbReference type="ARBA" id="ARBA00049893"/>
    </source>
</evidence>
<keyword evidence="3" id="KW-0808">Transferase</keyword>
<comment type="catalytic activity">
    <reaction evidence="9">
        <text>S-methyl-5'-thioadenosine + phosphate = 5-(methylsulfanyl)-alpha-D-ribose 1-phosphate + adenine</text>
        <dbReference type="Rhea" id="RHEA:11852"/>
        <dbReference type="ChEBI" id="CHEBI:16708"/>
        <dbReference type="ChEBI" id="CHEBI:17509"/>
        <dbReference type="ChEBI" id="CHEBI:43474"/>
        <dbReference type="ChEBI" id="CHEBI:58533"/>
        <dbReference type="EC" id="2.4.2.28"/>
    </reaction>
    <physiologicalReaction direction="left-to-right" evidence="9">
        <dbReference type="Rhea" id="RHEA:11853"/>
    </physiologicalReaction>
</comment>
<proteinExistence type="inferred from homology"/>
<dbReference type="EMBL" id="CAEZTA010000007">
    <property type="protein sequence ID" value="CAB4549751.1"/>
    <property type="molecule type" value="Genomic_DNA"/>
</dbReference>
<dbReference type="NCBIfam" id="TIGR00726">
    <property type="entry name" value="peptidoglycan editing factor PgeF"/>
    <property type="match status" value="1"/>
</dbReference>
<accession>A0A6J6YZF7</accession>
<dbReference type="SUPFAM" id="SSF64438">
    <property type="entry name" value="CNF1/YfiH-like putative cysteine hydrolases"/>
    <property type="match status" value="1"/>
</dbReference>
<dbReference type="CDD" id="cd16833">
    <property type="entry name" value="YfiH"/>
    <property type="match status" value="1"/>
</dbReference>
<dbReference type="GO" id="GO:0005507">
    <property type="term" value="F:copper ion binding"/>
    <property type="evidence" value="ECO:0007669"/>
    <property type="project" value="TreeGrafter"/>
</dbReference>
<dbReference type="GO" id="GO:0016787">
    <property type="term" value="F:hydrolase activity"/>
    <property type="evidence" value="ECO:0007669"/>
    <property type="project" value="UniProtKB-KW"/>
</dbReference>
<dbReference type="InterPro" id="IPR011324">
    <property type="entry name" value="Cytotoxic_necrot_fac-like_cat"/>
</dbReference>
<comment type="catalytic activity">
    <reaction evidence="8">
        <text>adenosine + phosphate = alpha-D-ribose 1-phosphate + adenine</text>
        <dbReference type="Rhea" id="RHEA:27642"/>
        <dbReference type="ChEBI" id="CHEBI:16335"/>
        <dbReference type="ChEBI" id="CHEBI:16708"/>
        <dbReference type="ChEBI" id="CHEBI:43474"/>
        <dbReference type="ChEBI" id="CHEBI:57720"/>
        <dbReference type="EC" id="2.4.2.1"/>
    </reaction>
    <physiologicalReaction direction="left-to-right" evidence="8">
        <dbReference type="Rhea" id="RHEA:27643"/>
    </physiologicalReaction>
</comment>
<evidence type="ECO:0000313" key="11">
    <source>
        <dbReference type="EMBL" id="CAB4813764.1"/>
    </source>
</evidence>
<dbReference type="Pfam" id="PF02578">
    <property type="entry name" value="Cu-oxidase_4"/>
    <property type="match status" value="1"/>
</dbReference>
<keyword evidence="5" id="KW-0378">Hydrolase</keyword>
<dbReference type="AlphaFoldDB" id="A0A6J6YZF7"/>
<evidence type="ECO:0000256" key="7">
    <source>
        <dbReference type="ARBA" id="ARBA00047989"/>
    </source>
</evidence>
<evidence type="ECO:0000256" key="6">
    <source>
        <dbReference type="ARBA" id="ARBA00022833"/>
    </source>
</evidence>
<evidence type="ECO:0000313" key="10">
    <source>
        <dbReference type="EMBL" id="CAB4549751.1"/>
    </source>
</evidence>
<dbReference type="EMBL" id="CAFAAX010000062">
    <property type="protein sequence ID" value="CAB4813764.1"/>
    <property type="molecule type" value="Genomic_DNA"/>
</dbReference>
<dbReference type="InterPro" id="IPR003730">
    <property type="entry name" value="Cu_polyphenol_OxRdtase"/>
</dbReference>
<dbReference type="PANTHER" id="PTHR30616:SF2">
    <property type="entry name" value="PURINE NUCLEOSIDE PHOSPHORYLASE LACC1"/>
    <property type="match status" value="1"/>
</dbReference>
<evidence type="ECO:0000313" key="12">
    <source>
        <dbReference type="EMBL" id="CAB4958531.1"/>
    </source>
</evidence>
<comment type="catalytic activity">
    <reaction evidence="7">
        <text>adenosine + H2O + H(+) = inosine + NH4(+)</text>
        <dbReference type="Rhea" id="RHEA:24408"/>
        <dbReference type="ChEBI" id="CHEBI:15377"/>
        <dbReference type="ChEBI" id="CHEBI:15378"/>
        <dbReference type="ChEBI" id="CHEBI:16335"/>
        <dbReference type="ChEBI" id="CHEBI:17596"/>
        <dbReference type="ChEBI" id="CHEBI:28938"/>
        <dbReference type="EC" id="3.5.4.4"/>
    </reaction>
    <physiologicalReaction direction="left-to-right" evidence="7">
        <dbReference type="Rhea" id="RHEA:24409"/>
    </physiologicalReaction>
</comment>
<comment type="catalytic activity">
    <reaction evidence="1">
        <text>inosine + phosphate = alpha-D-ribose 1-phosphate + hypoxanthine</text>
        <dbReference type="Rhea" id="RHEA:27646"/>
        <dbReference type="ChEBI" id="CHEBI:17368"/>
        <dbReference type="ChEBI" id="CHEBI:17596"/>
        <dbReference type="ChEBI" id="CHEBI:43474"/>
        <dbReference type="ChEBI" id="CHEBI:57720"/>
        <dbReference type="EC" id="2.4.2.1"/>
    </reaction>
    <physiologicalReaction direction="left-to-right" evidence="1">
        <dbReference type="Rhea" id="RHEA:27647"/>
    </physiologicalReaction>
</comment>
<organism evidence="11">
    <name type="scientific">freshwater metagenome</name>
    <dbReference type="NCBI Taxonomy" id="449393"/>
    <lineage>
        <taxon>unclassified sequences</taxon>
        <taxon>metagenomes</taxon>
        <taxon>ecological metagenomes</taxon>
    </lineage>
</organism>
<keyword evidence="4" id="KW-0479">Metal-binding</keyword>
<keyword evidence="6" id="KW-0862">Zinc</keyword>
<name>A0A6J6YZF7_9ZZZZ</name>
<dbReference type="InterPro" id="IPR038371">
    <property type="entry name" value="Cu_polyphenol_OxRdtase_sf"/>
</dbReference>
<dbReference type="Gene3D" id="3.60.140.10">
    <property type="entry name" value="CNF1/YfiH-like putative cysteine hydrolases"/>
    <property type="match status" value="1"/>
</dbReference>
<evidence type="ECO:0000256" key="8">
    <source>
        <dbReference type="ARBA" id="ARBA00048968"/>
    </source>
</evidence>
<evidence type="ECO:0000256" key="3">
    <source>
        <dbReference type="ARBA" id="ARBA00022679"/>
    </source>
</evidence>
<comment type="similarity">
    <text evidence="2">Belongs to the purine nucleoside phosphorylase YfiH/LACC1 family.</text>
</comment>
<dbReference type="EMBL" id="CAFBNQ010000056">
    <property type="protein sequence ID" value="CAB4958531.1"/>
    <property type="molecule type" value="Genomic_DNA"/>
</dbReference>
<protein>
    <submittedName>
        <fullName evidence="11">Unannotated protein</fullName>
    </submittedName>
</protein>
<sequence length="221" mass="23841">MGIHFTDRLGGFSSDGYASLNLGDHVGDLPEVVAQNRKVISDQFGNTQYMNQVHGNRVAVIEEVTDEIPTADALVTGISGITLAVMIADCIPLILSSKHCVAAVHVGRKGLVNRVTGKTIEIMREISDQEISATIGPAICGKCYEVSQDIYDEVIASHPTCASRTNSDTPALDLLSGLIADLQDLGINKIDNQTRCTVENEDLFSYRRTPVTGRQAGLVWL</sequence>
<dbReference type="GO" id="GO:0017061">
    <property type="term" value="F:S-methyl-5-thioadenosine phosphorylase activity"/>
    <property type="evidence" value="ECO:0007669"/>
    <property type="project" value="UniProtKB-EC"/>
</dbReference>
<gene>
    <name evidence="10" type="ORF">UFOPK1541_00148</name>
    <name evidence="11" type="ORF">UFOPK3119_00581</name>
    <name evidence="12" type="ORF">UFOPK3861_00635</name>
</gene>
<evidence type="ECO:0000256" key="1">
    <source>
        <dbReference type="ARBA" id="ARBA00000553"/>
    </source>
</evidence>
<evidence type="ECO:0000256" key="2">
    <source>
        <dbReference type="ARBA" id="ARBA00007353"/>
    </source>
</evidence>
<dbReference type="PANTHER" id="PTHR30616">
    <property type="entry name" value="UNCHARACTERIZED PROTEIN YFIH"/>
    <property type="match status" value="1"/>
</dbReference>
<reference evidence="11" key="1">
    <citation type="submission" date="2020-05" db="EMBL/GenBank/DDBJ databases">
        <authorList>
            <person name="Chiriac C."/>
            <person name="Salcher M."/>
            <person name="Ghai R."/>
            <person name="Kavagutti S V."/>
        </authorList>
    </citation>
    <scope>NUCLEOTIDE SEQUENCE</scope>
</reference>
<evidence type="ECO:0000256" key="4">
    <source>
        <dbReference type="ARBA" id="ARBA00022723"/>
    </source>
</evidence>
<evidence type="ECO:0000256" key="5">
    <source>
        <dbReference type="ARBA" id="ARBA00022801"/>
    </source>
</evidence>